<dbReference type="AlphaFoldDB" id="A0A9P0PHJ4"/>
<evidence type="ECO:0000313" key="4">
    <source>
        <dbReference type="EMBL" id="CAH1983953.1"/>
    </source>
</evidence>
<organism evidence="4 5">
    <name type="scientific">Acanthoscelides obtectus</name>
    <name type="common">Bean weevil</name>
    <name type="synonym">Bruchus obtectus</name>
    <dbReference type="NCBI Taxonomy" id="200917"/>
    <lineage>
        <taxon>Eukaryota</taxon>
        <taxon>Metazoa</taxon>
        <taxon>Ecdysozoa</taxon>
        <taxon>Arthropoda</taxon>
        <taxon>Hexapoda</taxon>
        <taxon>Insecta</taxon>
        <taxon>Pterygota</taxon>
        <taxon>Neoptera</taxon>
        <taxon>Endopterygota</taxon>
        <taxon>Coleoptera</taxon>
        <taxon>Polyphaga</taxon>
        <taxon>Cucujiformia</taxon>
        <taxon>Chrysomeloidea</taxon>
        <taxon>Chrysomelidae</taxon>
        <taxon>Bruchinae</taxon>
        <taxon>Bruchini</taxon>
        <taxon>Acanthoscelides</taxon>
    </lineage>
</organism>
<dbReference type="GO" id="GO:0003677">
    <property type="term" value="F:DNA binding"/>
    <property type="evidence" value="ECO:0007669"/>
    <property type="project" value="InterPro"/>
</dbReference>
<feature type="compositionally biased region" description="Basic and acidic residues" evidence="2">
    <location>
        <begin position="245"/>
        <end position="260"/>
    </location>
</feature>
<comment type="subcellular location">
    <subcellularLocation>
        <location evidence="1">Nucleus</location>
    </subcellularLocation>
</comment>
<feature type="region of interest" description="Disordered" evidence="2">
    <location>
        <begin position="242"/>
        <end position="264"/>
    </location>
</feature>
<dbReference type="InterPro" id="IPR009057">
    <property type="entry name" value="Homeodomain-like_sf"/>
</dbReference>
<dbReference type="GO" id="GO:0005634">
    <property type="term" value="C:nucleus"/>
    <property type="evidence" value="ECO:0007669"/>
    <property type="project" value="UniProtKB-SubCell"/>
</dbReference>
<reference evidence="4" key="1">
    <citation type="submission" date="2022-03" db="EMBL/GenBank/DDBJ databases">
        <authorList>
            <person name="Sayadi A."/>
        </authorList>
    </citation>
    <scope>NUCLEOTIDE SEQUENCE</scope>
</reference>
<evidence type="ECO:0000256" key="2">
    <source>
        <dbReference type="SAM" id="MobiDB-lite"/>
    </source>
</evidence>
<protein>
    <recommendedName>
        <fullName evidence="3">HTH psq-type domain-containing protein</fullName>
    </recommendedName>
</protein>
<feature type="domain" description="HTH psq-type" evidence="3">
    <location>
        <begin position="215"/>
        <end position="258"/>
    </location>
</feature>
<gene>
    <name evidence="4" type="ORF">ACAOBT_LOCUS15830</name>
</gene>
<accession>A0A9P0PHJ4</accession>
<evidence type="ECO:0000259" key="3">
    <source>
        <dbReference type="Pfam" id="PF05225"/>
    </source>
</evidence>
<dbReference type="Gene3D" id="1.10.10.60">
    <property type="entry name" value="Homeodomain-like"/>
    <property type="match status" value="1"/>
</dbReference>
<name>A0A9P0PHJ4_ACAOB</name>
<dbReference type="EMBL" id="CAKOFQ010006948">
    <property type="protein sequence ID" value="CAH1983953.1"/>
    <property type="molecule type" value="Genomic_DNA"/>
</dbReference>
<dbReference type="OrthoDB" id="10064031at2759"/>
<dbReference type="InterPro" id="IPR007889">
    <property type="entry name" value="HTH_Psq"/>
</dbReference>
<keyword evidence="5" id="KW-1185">Reference proteome</keyword>
<dbReference type="SUPFAM" id="SSF46689">
    <property type="entry name" value="Homeodomain-like"/>
    <property type="match status" value="1"/>
</dbReference>
<evidence type="ECO:0000256" key="1">
    <source>
        <dbReference type="ARBA" id="ARBA00004123"/>
    </source>
</evidence>
<sequence>MERQQGSLILDPSAVSAYLFLELSHQLSNFVVELSGHRMDKFGTIWMQDFETMVAGIDFNPAVGVISLGSDSGMGSVGSFRCMPGHPTHRPFPLITTGATAVTKPPALNINIPFKTNNPKQVSDSRAIRILCGLSKFVQKILAKELIDYLNTNTILPSTMSGFSAGFSNCTASYNGQYNTIVRPGSVLVLLDSSKIFDKMPNIYKRESLESAKWTEEQLKSAMSTVKDEGLSVRQAGKTYGIPRKTLERRKNEDPKKKLGPDTTFGAAHENRLVRHIKEMPKVDLHLLEMIREP</sequence>
<dbReference type="Proteomes" id="UP001152888">
    <property type="component" value="Unassembled WGS sequence"/>
</dbReference>
<dbReference type="Pfam" id="PF05225">
    <property type="entry name" value="HTH_psq"/>
    <property type="match status" value="1"/>
</dbReference>
<evidence type="ECO:0000313" key="5">
    <source>
        <dbReference type="Proteomes" id="UP001152888"/>
    </source>
</evidence>
<comment type="caution">
    <text evidence="4">The sequence shown here is derived from an EMBL/GenBank/DDBJ whole genome shotgun (WGS) entry which is preliminary data.</text>
</comment>
<proteinExistence type="predicted"/>